<dbReference type="EMBL" id="OY726395">
    <property type="protein sequence ID" value="CAJ1584590.1"/>
    <property type="molecule type" value="Genomic_DNA"/>
</dbReference>
<dbReference type="RefSeq" id="WP_316510622.1">
    <property type="nucleotide sequence ID" value="NZ_OY726395.1"/>
</dbReference>
<dbReference type="PROSITE" id="PS50977">
    <property type="entry name" value="HTH_TETR_2"/>
    <property type="match status" value="1"/>
</dbReference>
<feature type="domain" description="HTH tetR-type" evidence="3">
    <location>
        <begin position="2"/>
        <end position="62"/>
    </location>
</feature>
<reference evidence="4 5" key="1">
    <citation type="submission" date="2023-08" db="EMBL/GenBank/DDBJ databases">
        <authorList>
            <person name="Folkvardsen B D."/>
            <person name="Norman A."/>
        </authorList>
    </citation>
    <scope>NUCLEOTIDE SEQUENCE [LARGE SCALE GENOMIC DNA]</scope>
    <source>
        <strain evidence="4 5">Mu0050</strain>
    </source>
</reference>
<evidence type="ECO:0000313" key="5">
    <source>
        <dbReference type="Proteomes" id="UP001190466"/>
    </source>
</evidence>
<accession>A0ABN9P0Y7</accession>
<dbReference type="Gene3D" id="1.10.357.10">
    <property type="entry name" value="Tetracycline Repressor, domain 2"/>
    <property type="match status" value="1"/>
</dbReference>
<dbReference type="InterPro" id="IPR001647">
    <property type="entry name" value="HTH_TetR"/>
</dbReference>
<dbReference type="Proteomes" id="UP001190466">
    <property type="component" value="Chromosome"/>
</dbReference>
<organism evidence="4 5">
    <name type="scientific">[Mycobacterium] wendilense</name>
    <dbReference type="NCBI Taxonomy" id="3064284"/>
    <lineage>
        <taxon>Bacteria</taxon>
        <taxon>Bacillati</taxon>
        <taxon>Actinomycetota</taxon>
        <taxon>Actinomycetes</taxon>
        <taxon>Mycobacteriales</taxon>
        <taxon>Mycobacteriaceae</taxon>
        <taxon>Mycolicibacter</taxon>
    </lineage>
</organism>
<dbReference type="SUPFAM" id="SSF48498">
    <property type="entry name" value="Tetracyclin repressor-like, C-terminal domain"/>
    <property type="match status" value="1"/>
</dbReference>
<sequence>MGLDRVTVVAAATNLARSVGVEKLSMRRLATELDVTPMALYRHLPNKEALLDLVVDESLRSVPPVDPDGALIPELRNSFGAIYRLAVEQPGLAAAMAARPLEGEVARHLGESVLVLAGRHGFDDNTAAEFLVALFGLTLGTALYRSSRKDRQVRLATAGDDTPTVVRLRDAIAGASAGDDQFLDSLDRLAAGYLREPK</sequence>
<evidence type="ECO:0000256" key="1">
    <source>
        <dbReference type="ARBA" id="ARBA00023125"/>
    </source>
</evidence>
<keyword evidence="5" id="KW-1185">Reference proteome</keyword>
<evidence type="ECO:0000259" key="3">
    <source>
        <dbReference type="PROSITE" id="PS50977"/>
    </source>
</evidence>
<dbReference type="InterPro" id="IPR036271">
    <property type="entry name" value="Tet_transcr_reg_TetR-rel_C_sf"/>
</dbReference>
<feature type="DNA-binding region" description="H-T-H motif" evidence="2">
    <location>
        <begin position="25"/>
        <end position="44"/>
    </location>
</feature>
<dbReference type="SUPFAM" id="SSF46689">
    <property type="entry name" value="Homeodomain-like"/>
    <property type="match status" value="1"/>
</dbReference>
<dbReference type="Pfam" id="PF00440">
    <property type="entry name" value="TetR_N"/>
    <property type="match status" value="1"/>
</dbReference>
<protein>
    <submittedName>
        <fullName evidence="4">TetR family transcriptional regulator</fullName>
    </submittedName>
</protein>
<keyword evidence="1 2" id="KW-0238">DNA-binding</keyword>
<gene>
    <name evidence="4" type="ORF">MU0050_003272</name>
</gene>
<proteinExistence type="predicted"/>
<evidence type="ECO:0000313" key="4">
    <source>
        <dbReference type="EMBL" id="CAJ1584590.1"/>
    </source>
</evidence>
<name>A0ABN9P0Y7_9MYCO</name>
<dbReference type="InterPro" id="IPR009057">
    <property type="entry name" value="Homeodomain-like_sf"/>
</dbReference>
<evidence type="ECO:0000256" key="2">
    <source>
        <dbReference type="PROSITE-ProRule" id="PRU00335"/>
    </source>
</evidence>